<comment type="subcellular location">
    <subcellularLocation>
        <location evidence="1">Cell membrane</location>
        <topology evidence="1">Lipid-anchor</topology>
        <topology evidence="1">GPI-anchor</topology>
    </subcellularLocation>
</comment>
<dbReference type="GO" id="GO:0009055">
    <property type="term" value="F:electron transfer activity"/>
    <property type="evidence" value="ECO:0007669"/>
    <property type="project" value="InterPro"/>
</dbReference>
<keyword evidence="4 10" id="KW-0732">Signal</keyword>
<keyword evidence="8" id="KW-0449">Lipoprotein</keyword>
<dbReference type="PANTHER" id="PTHR33021">
    <property type="entry name" value="BLUE COPPER PROTEIN"/>
    <property type="match status" value="1"/>
</dbReference>
<accession>A0AAV8U232</accession>
<evidence type="ECO:0000256" key="7">
    <source>
        <dbReference type="ARBA" id="ARBA00023180"/>
    </source>
</evidence>
<evidence type="ECO:0000256" key="3">
    <source>
        <dbReference type="ARBA" id="ARBA00022622"/>
    </source>
</evidence>
<comment type="similarity">
    <text evidence="9">Belongs to the early nodulin-like (ENODL) family.</text>
</comment>
<dbReference type="Gene3D" id="2.60.40.420">
    <property type="entry name" value="Cupredoxins - blue copper proteins"/>
    <property type="match status" value="1"/>
</dbReference>
<evidence type="ECO:0000256" key="5">
    <source>
        <dbReference type="ARBA" id="ARBA00023136"/>
    </source>
</evidence>
<evidence type="ECO:0000256" key="9">
    <source>
        <dbReference type="ARBA" id="ARBA00035011"/>
    </source>
</evidence>
<keyword evidence="2" id="KW-1003">Cell membrane</keyword>
<dbReference type="CDD" id="cd11019">
    <property type="entry name" value="OsENODL1_like"/>
    <property type="match status" value="1"/>
</dbReference>
<feature type="chain" id="PRO_5043933723" description="Phytocyanin domain-containing protein" evidence="10">
    <location>
        <begin position="24"/>
        <end position="174"/>
    </location>
</feature>
<dbReference type="PANTHER" id="PTHR33021:SF289">
    <property type="entry name" value="EARLY NODULIN-LIKE PROTEIN 5-RELATED"/>
    <property type="match status" value="1"/>
</dbReference>
<evidence type="ECO:0000313" key="12">
    <source>
        <dbReference type="EMBL" id="KAJ8772184.1"/>
    </source>
</evidence>
<evidence type="ECO:0000256" key="2">
    <source>
        <dbReference type="ARBA" id="ARBA00022475"/>
    </source>
</evidence>
<comment type="caution">
    <text evidence="12">The sequence shown here is derived from an EMBL/GenBank/DDBJ whole genome shotgun (WGS) entry which is preliminary data.</text>
</comment>
<keyword evidence="5" id="KW-0472">Membrane</keyword>
<sequence length="174" mass="19829">MGPCKYFGFFIILSSLLIYSVRSTEFLVGGEDGWTAPESKNDHDMYNEWASRNRFKVDDTVLFKYNKDSVMVVNSEEEYQKCESDHPLFFFNDGQTIFKLDRPGFFYFVSGVTGHCQKGQRMIIKVLEIQIPTPPPTSNNQTNADKQESGAANHAMPPFFIILLAMPILPLLLV</sequence>
<evidence type="ECO:0000313" key="13">
    <source>
        <dbReference type="Proteomes" id="UP001159364"/>
    </source>
</evidence>
<organism evidence="12 13">
    <name type="scientific">Erythroxylum novogranatense</name>
    <dbReference type="NCBI Taxonomy" id="1862640"/>
    <lineage>
        <taxon>Eukaryota</taxon>
        <taxon>Viridiplantae</taxon>
        <taxon>Streptophyta</taxon>
        <taxon>Embryophyta</taxon>
        <taxon>Tracheophyta</taxon>
        <taxon>Spermatophyta</taxon>
        <taxon>Magnoliopsida</taxon>
        <taxon>eudicotyledons</taxon>
        <taxon>Gunneridae</taxon>
        <taxon>Pentapetalae</taxon>
        <taxon>rosids</taxon>
        <taxon>fabids</taxon>
        <taxon>Malpighiales</taxon>
        <taxon>Erythroxylaceae</taxon>
        <taxon>Erythroxylum</taxon>
    </lineage>
</organism>
<dbReference type="InterPro" id="IPR003245">
    <property type="entry name" value="Phytocyanin_dom"/>
</dbReference>
<dbReference type="Proteomes" id="UP001159364">
    <property type="component" value="Linkage Group LG02"/>
</dbReference>
<dbReference type="InterPro" id="IPR039391">
    <property type="entry name" value="Phytocyanin-like"/>
</dbReference>
<dbReference type="EMBL" id="JAIWQS010000002">
    <property type="protein sequence ID" value="KAJ8772184.1"/>
    <property type="molecule type" value="Genomic_DNA"/>
</dbReference>
<dbReference type="SUPFAM" id="SSF49503">
    <property type="entry name" value="Cupredoxins"/>
    <property type="match status" value="1"/>
</dbReference>
<evidence type="ECO:0000259" key="11">
    <source>
        <dbReference type="PROSITE" id="PS51485"/>
    </source>
</evidence>
<protein>
    <recommendedName>
        <fullName evidence="11">Phytocyanin domain-containing protein</fullName>
    </recommendedName>
</protein>
<evidence type="ECO:0000256" key="8">
    <source>
        <dbReference type="ARBA" id="ARBA00023288"/>
    </source>
</evidence>
<evidence type="ECO:0000256" key="4">
    <source>
        <dbReference type="ARBA" id="ARBA00022729"/>
    </source>
</evidence>
<evidence type="ECO:0000256" key="6">
    <source>
        <dbReference type="ARBA" id="ARBA00023157"/>
    </source>
</evidence>
<keyword evidence="7" id="KW-0325">Glycoprotein</keyword>
<dbReference type="InterPro" id="IPR041846">
    <property type="entry name" value="ENL_dom"/>
</dbReference>
<keyword evidence="6" id="KW-1015">Disulfide bond</keyword>
<keyword evidence="13" id="KW-1185">Reference proteome</keyword>
<dbReference type="InterPro" id="IPR008972">
    <property type="entry name" value="Cupredoxin"/>
</dbReference>
<reference evidence="12 13" key="1">
    <citation type="submission" date="2021-09" db="EMBL/GenBank/DDBJ databases">
        <title>Genomic insights and catalytic innovation underlie evolution of tropane alkaloids biosynthesis.</title>
        <authorList>
            <person name="Wang Y.-J."/>
            <person name="Tian T."/>
            <person name="Huang J.-P."/>
            <person name="Huang S.-X."/>
        </authorList>
    </citation>
    <scope>NUCLEOTIDE SEQUENCE [LARGE SCALE GENOMIC DNA]</scope>
    <source>
        <strain evidence="12">KIB-2018</strain>
        <tissue evidence="12">Leaf</tissue>
    </source>
</reference>
<dbReference type="AlphaFoldDB" id="A0AAV8U232"/>
<dbReference type="GO" id="GO:0005886">
    <property type="term" value="C:plasma membrane"/>
    <property type="evidence" value="ECO:0007669"/>
    <property type="project" value="UniProtKB-SubCell"/>
</dbReference>
<name>A0AAV8U232_9ROSI</name>
<keyword evidence="3" id="KW-0336">GPI-anchor</keyword>
<dbReference type="Pfam" id="PF02298">
    <property type="entry name" value="Cu_bind_like"/>
    <property type="match status" value="1"/>
</dbReference>
<dbReference type="PROSITE" id="PS51485">
    <property type="entry name" value="PHYTOCYANIN"/>
    <property type="match status" value="1"/>
</dbReference>
<gene>
    <name evidence="12" type="ORF">K2173_027361</name>
</gene>
<proteinExistence type="inferred from homology"/>
<evidence type="ECO:0000256" key="10">
    <source>
        <dbReference type="SAM" id="SignalP"/>
    </source>
</evidence>
<dbReference type="FunFam" id="2.60.40.420:FF:000010">
    <property type="entry name" value="Early nodulin-like protein 1"/>
    <property type="match status" value="1"/>
</dbReference>
<dbReference type="GO" id="GO:0098552">
    <property type="term" value="C:side of membrane"/>
    <property type="evidence" value="ECO:0007669"/>
    <property type="project" value="UniProtKB-KW"/>
</dbReference>
<evidence type="ECO:0000256" key="1">
    <source>
        <dbReference type="ARBA" id="ARBA00004609"/>
    </source>
</evidence>
<feature type="signal peptide" evidence="10">
    <location>
        <begin position="1"/>
        <end position="23"/>
    </location>
</feature>
<feature type="domain" description="Phytocyanin" evidence="11">
    <location>
        <begin position="24"/>
        <end position="128"/>
    </location>
</feature>